<dbReference type="SUPFAM" id="SSF52096">
    <property type="entry name" value="ClpP/crotonase"/>
    <property type="match status" value="1"/>
</dbReference>
<dbReference type="Pfam" id="PF02737">
    <property type="entry name" value="3HCDH_N"/>
    <property type="match status" value="1"/>
</dbReference>
<dbReference type="InterPro" id="IPR018376">
    <property type="entry name" value="Enoyl-CoA_hyd/isom_CS"/>
</dbReference>
<dbReference type="InterPro" id="IPR008927">
    <property type="entry name" value="6-PGluconate_DH-like_C_sf"/>
</dbReference>
<evidence type="ECO:0000256" key="5">
    <source>
        <dbReference type="ARBA" id="ARBA00022963"/>
    </source>
</evidence>
<keyword evidence="4" id="KW-0276">Fatty acid metabolism</keyword>
<evidence type="ECO:0000256" key="8">
    <source>
        <dbReference type="ARBA" id="ARBA00023098"/>
    </source>
</evidence>
<evidence type="ECO:0000256" key="2">
    <source>
        <dbReference type="ARBA" id="ARBA00005005"/>
    </source>
</evidence>
<evidence type="ECO:0000256" key="6">
    <source>
        <dbReference type="ARBA" id="ARBA00023002"/>
    </source>
</evidence>
<dbReference type="InterPro" id="IPR001753">
    <property type="entry name" value="Enoyl-CoA_hydra/iso"/>
</dbReference>
<comment type="subcellular location">
    <subcellularLocation>
        <location evidence="1">Peroxisome</location>
    </subcellularLocation>
</comment>
<comment type="pathway">
    <text evidence="2">Lipid metabolism; fatty acid beta-oxidation.</text>
</comment>
<dbReference type="Proteomes" id="UP001597425">
    <property type="component" value="Unassembled WGS sequence"/>
</dbReference>
<evidence type="ECO:0000256" key="3">
    <source>
        <dbReference type="ARBA" id="ARBA00008750"/>
    </source>
</evidence>
<dbReference type="RefSeq" id="WP_265723464.1">
    <property type="nucleotide sequence ID" value="NZ_JAPIVK010000052.1"/>
</dbReference>
<gene>
    <name evidence="17" type="ORF">ACFSKX_18135</name>
</gene>
<evidence type="ECO:0000259" key="16">
    <source>
        <dbReference type="Pfam" id="PF02737"/>
    </source>
</evidence>
<keyword evidence="6" id="KW-0560">Oxidoreductase</keyword>
<evidence type="ECO:0000256" key="10">
    <source>
        <dbReference type="ARBA" id="ARBA00023235"/>
    </source>
</evidence>
<evidence type="ECO:0000256" key="7">
    <source>
        <dbReference type="ARBA" id="ARBA00023027"/>
    </source>
</evidence>
<dbReference type="Gene3D" id="1.10.1040.50">
    <property type="match status" value="1"/>
</dbReference>
<sequence>MSLVHYEIRDGIGVIRLNNPPVNALSTALRRDIQEAFAAAREDASEALLLICDGRTFVAGADISEFDKPPQPPSLPEVIEQIEQSHKPVIASLHGTALGGGLELALACHYRCGLASARVGLPEVKLGLLPGAGGTQRLPRLVGVEKALKIISGGKPIPAVEAEKMGLLDRVFDTGAADLLPRALEYAREIIDRRAGPRRVGELPAPSAGAETFSQFRQQLDKRSRGQLAPQLIVDAVQAATEQPLQRGLETERQLFVQCRESDQSHALRHVFFAEREAARVDGLEGVEPRPVHSVGIIGAGTMGGGIAMCFASAGIPVTLLEMNGEALERGRAAIERNYATAVRRGKLDEVQKERCLAAIRGTTDYGDLAQVDLVIEAVFEDLNVKREVFARLDRTCRPGAILASNTSYQDLDAIAAATARPYDVVGLHFFSPANIMKLLEVVRGKRTADDVLATAMKLAKRIGKMPVLSGVCYGFIGNRMLRRYGSQAQLCLIEGASPEQVDGAMESWGMAMGPIAVGDLAGLDIGYRARQSLDDEQKGDPRSYCIADALVEQGRLGQKSGAGFYRYDAETRSRKPDPLVASLIEEKATEFDVVRRTFTDAEIRERLLLALVNEGAKILEEGIAQRPGDIDVVYIYGYGFPAHRGGPMFYADSRGLRGVYAAICDLQAQYGGDCWEPAPLLRELAESEMTFAGWAEGNRQF</sequence>
<evidence type="ECO:0000256" key="1">
    <source>
        <dbReference type="ARBA" id="ARBA00004275"/>
    </source>
</evidence>
<keyword evidence="9" id="KW-0576">Peroxisome</keyword>
<dbReference type="EMBL" id="JBHUJD010000037">
    <property type="protein sequence ID" value="MFD2312343.1"/>
    <property type="molecule type" value="Genomic_DNA"/>
</dbReference>
<evidence type="ECO:0000256" key="14">
    <source>
        <dbReference type="RuleBase" id="RU003707"/>
    </source>
</evidence>
<comment type="similarity">
    <text evidence="3">In the N-terminal section; belongs to the enoyl-CoA hydratase/isomerase family.</text>
</comment>
<dbReference type="InterPro" id="IPR006108">
    <property type="entry name" value="3HC_DH_C"/>
</dbReference>
<evidence type="ECO:0000313" key="18">
    <source>
        <dbReference type="Proteomes" id="UP001597425"/>
    </source>
</evidence>
<dbReference type="InterPro" id="IPR036291">
    <property type="entry name" value="NAD(P)-bd_dom_sf"/>
</dbReference>
<dbReference type="Pfam" id="PF00378">
    <property type="entry name" value="ECH_1"/>
    <property type="match status" value="1"/>
</dbReference>
<evidence type="ECO:0000256" key="11">
    <source>
        <dbReference type="ARBA" id="ARBA00023239"/>
    </source>
</evidence>
<evidence type="ECO:0000256" key="9">
    <source>
        <dbReference type="ARBA" id="ARBA00023140"/>
    </source>
</evidence>
<dbReference type="SUPFAM" id="SSF48179">
    <property type="entry name" value="6-phosphogluconate dehydrogenase C-terminal domain-like"/>
    <property type="match status" value="2"/>
</dbReference>
<keyword evidence="7" id="KW-0520">NAD</keyword>
<comment type="similarity">
    <text evidence="14">Belongs to the enoyl-CoA hydratase/isomerase family.</text>
</comment>
<dbReference type="Gene3D" id="3.90.226.10">
    <property type="entry name" value="2-enoyl-CoA Hydratase, Chain A, domain 1"/>
    <property type="match status" value="1"/>
</dbReference>
<keyword evidence="11" id="KW-0456">Lyase</keyword>
<comment type="catalytic activity">
    <reaction evidence="13">
        <text>a (3S)-3-hydroxyacyl-CoA + NAD(+) = a 3-oxoacyl-CoA + NADH + H(+)</text>
        <dbReference type="Rhea" id="RHEA:22432"/>
        <dbReference type="ChEBI" id="CHEBI:15378"/>
        <dbReference type="ChEBI" id="CHEBI:57318"/>
        <dbReference type="ChEBI" id="CHEBI:57540"/>
        <dbReference type="ChEBI" id="CHEBI:57945"/>
        <dbReference type="ChEBI" id="CHEBI:90726"/>
        <dbReference type="EC" id="1.1.1.35"/>
    </reaction>
</comment>
<keyword evidence="5" id="KW-0442">Lipid degradation</keyword>
<dbReference type="Pfam" id="PF00725">
    <property type="entry name" value="3HCDH"/>
    <property type="match status" value="2"/>
</dbReference>
<feature type="domain" description="3-hydroxyacyl-CoA dehydrogenase C-terminal" evidence="15">
    <location>
        <begin position="475"/>
        <end position="568"/>
    </location>
</feature>
<name>A0ABW5EGT8_9GAMM</name>
<feature type="domain" description="3-hydroxyacyl-CoA dehydrogenase NAD binding" evidence="16">
    <location>
        <begin position="295"/>
        <end position="469"/>
    </location>
</feature>
<dbReference type="PANTHER" id="PTHR23309">
    <property type="entry name" value="3-HYDROXYACYL-COA DEHYROGENASE"/>
    <property type="match status" value="1"/>
</dbReference>
<dbReference type="PROSITE" id="PS00166">
    <property type="entry name" value="ENOYL_COA_HYDRATASE"/>
    <property type="match status" value="1"/>
</dbReference>
<reference evidence="18" key="1">
    <citation type="journal article" date="2019" name="Int. J. Syst. Evol. Microbiol.">
        <title>The Global Catalogue of Microorganisms (GCM) 10K type strain sequencing project: providing services to taxonomists for standard genome sequencing and annotation.</title>
        <authorList>
            <consortium name="The Broad Institute Genomics Platform"/>
            <consortium name="The Broad Institute Genome Sequencing Center for Infectious Disease"/>
            <person name="Wu L."/>
            <person name="Ma J."/>
        </authorList>
    </citation>
    <scope>NUCLEOTIDE SEQUENCE [LARGE SCALE GENOMIC DNA]</scope>
    <source>
        <strain evidence="18">KCTC 12848</strain>
    </source>
</reference>
<dbReference type="InterPro" id="IPR006176">
    <property type="entry name" value="3-OHacyl-CoA_DH_NAD-bd"/>
</dbReference>
<comment type="caution">
    <text evidence="17">The sequence shown here is derived from an EMBL/GenBank/DDBJ whole genome shotgun (WGS) entry which is preliminary data.</text>
</comment>
<dbReference type="CDD" id="cd06558">
    <property type="entry name" value="crotonase-like"/>
    <property type="match status" value="1"/>
</dbReference>
<accession>A0ABW5EGT8</accession>
<dbReference type="SUPFAM" id="SSF51735">
    <property type="entry name" value="NAD(P)-binding Rossmann-fold domains"/>
    <property type="match status" value="1"/>
</dbReference>
<keyword evidence="12" id="KW-0511">Multifunctional enzyme</keyword>
<evidence type="ECO:0000256" key="12">
    <source>
        <dbReference type="ARBA" id="ARBA00023268"/>
    </source>
</evidence>
<dbReference type="InterPro" id="IPR029045">
    <property type="entry name" value="ClpP/crotonase-like_dom_sf"/>
</dbReference>
<protein>
    <submittedName>
        <fullName evidence="17">3-hydroxyacyl-CoA dehydrogenase NAD-binding domain-containing protein</fullName>
    </submittedName>
</protein>
<dbReference type="Gene3D" id="3.40.50.720">
    <property type="entry name" value="NAD(P)-binding Rossmann-like Domain"/>
    <property type="match status" value="1"/>
</dbReference>
<evidence type="ECO:0000256" key="13">
    <source>
        <dbReference type="ARBA" id="ARBA00049556"/>
    </source>
</evidence>
<evidence type="ECO:0000256" key="4">
    <source>
        <dbReference type="ARBA" id="ARBA00022832"/>
    </source>
</evidence>
<feature type="domain" description="3-hydroxyacyl-CoA dehydrogenase C-terminal" evidence="15">
    <location>
        <begin position="606"/>
        <end position="688"/>
    </location>
</feature>
<evidence type="ECO:0000313" key="17">
    <source>
        <dbReference type="EMBL" id="MFD2312343.1"/>
    </source>
</evidence>
<organism evidence="17 18">
    <name type="scientific">Microbulbifer halophilus</name>
    <dbReference type="NCBI Taxonomy" id="453963"/>
    <lineage>
        <taxon>Bacteria</taxon>
        <taxon>Pseudomonadati</taxon>
        <taxon>Pseudomonadota</taxon>
        <taxon>Gammaproteobacteria</taxon>
        <taxon>Cellvibrionales</taxon>
        <taxon>Microbulbiferaceae</taxon>
        <taxon>Microbulbifer</taxon>
    </lineage>
</organism>
<evidence type="ECO:0000259" key="15">
    <source>
        <dbReference type="Pfam" id="PF00725"/>
    </source>
</evidence>
<keyword evidence="8" id="KW-0443">Lipid metabolism</keyword>
<keyword evidence="18" id="KW-1185">Reference proteome</keyword>
<keyword evidence="10" id="KW-0413">Isomerase</keyword>
<proteinExistence type="inferred from homology"/>